<keyword evidence="6" id="KW-1185">Reference proteome</keyword>
<dbReference type="EMBL" id="JBHSZP010000002">
    <property type="protein sequence ID" value="MFC7088551.1"/>
    <property type="molecule type" value="Genomic_DNA"/>
</dbReference>
<evidence type="ECO:0000256" key="2">
    <source>
        <dbReference type="ARBA" id="ARBA00022676"/>
    </source>
</evidence>
<gene>
    <name evidence="5" type="ORF">ACFQH5_03165</name>
</gene>
<keyword evidence="3" id="KW-0808">Transferase</keyword>
<dbReference type="PANTHER" id="PTHR43630:SF1">
    <property type="entry name" value="POLY-BETA-1,6-N-ACETYL-D-GLUCOSAMINE SYNTHASE"/>
    <property type="match status" value="1"/>
</dbReference>
<dbReference type="SUPFAM" id="SSF53448">
    <property type="entry name" value="Nucleotide-diphospho-sugar transferases"/>
    <property type="match status" value="1"/>
</dbReference>
<feature type="transmembrane region" description="Helical" evidence="4">
    <location>
        <begin position="308"/>
        <end position="330"/>
    </location>
</feature>
<protein>
    <submittedName>
        <fullName evidence="5">Glycosyltransferase family 2 protein</fullName>
    </submittedName>
</protein>
<keyword evidence="2" id="KW-0328">Glycosyltransferase</keyword>
<keyword evidence="4" id="KW-0812">Transmembrane</keyword>
<evidence type="ECO:0000256" key="1">
    <source>
        <dbReference type="ARBA" id="ARBA00006739"/>
    </source>
</evidence>
<evidence type="ECO:0000256" key="3">
    <source>
        <dbReference type="ARBA" id="ARBA00022679"/>
    </source>
</evidence>
<feature type="transmembrane region" description="Helical" evidence="4">
    <location>
        <begin position="6"/>
        <end position="25"/>
    </location>
</feature>
<dbReference type="PANTHER" id="PTHR43630">
    <property type="entry name" value="POLY-BETA-1,6-N-ACETYL-D-GLUCOSAMINE SYNTHASE"/>
    <property type="match status" value="1"/>
</dbReference>
<name>A0ABW2ERB9_9GAMM</name>
<proteinExistence type="inferred from homology"/>
<dbReference type="Gene3D" id="3.90.550.10">
    <property type="entry name" value="Spore Coat Polysaccharide Biosynthesis Protein SpsA, Chain A"/>
    <property type="match status" value="1"/>
</dbReference>
<comment type="similarity">
    <text evidence="1">Belongs to the glycosyltransferase 2 family.</text>
</comment>
<sequence>MNLGDAMLVTALWGIWTMLAYWVFLSVGASRYYFSSNEEVVRLARWEGHLPFVSVMVPAHNEALVIERTVRALCGQDYPVDRYEVIVVNDGSSDGTGDIVAELCEEFPQLRCYDVPIGEGGKGKSRTLNVGLVQARGELISVFDADNTPEPTCLWLLVATLENDPRLVAVNAKVRTRNRDATWLTRFINLEFIYFQWLFQGGRWAWFGLSMLMGTGYVIRRDAIDVLGGFDETSLVDDTEMSLRIFRGDQRIRWVPYAVTWEQEPETFRAWLRQRIRWTQGNLSVIWKYLPHAVNHPYPLGLEILTFLFNYVIFVPALVTSHLTFLLSILGVVTVDIPGPYLYMWILAVVIFTLHMSFAALSEDRRWSDADYSLLCYFTYAQLFILVLFSAAYQNLMGRLFRKKLHWAKTARTEEGE</sequence>
<dbReference type="RefSeq" id="WP_346061823.1">
    <property type="nucleotide sequence ID" value="NZ_BAAADR010000004.1"/>
</dbReference>
<evidence type="ECO:0000313" key="6">
    <source>
        <dbReference type="Proteomes" id="UP001596411"/>
    </source>
</evidence>
<feature type="transmembrane region" description="Helical" evidence="4">
    <location>
        <begin position="374"/>
        <end position="393"/>
    </location>
</feature>
<feature type="transmembrane region" description="Helical" evidence="4">
    <location>
        <begin position="342"/>
        <end position="362"/>
    </location>
</feature>
<keyword evidence="4" id="KW-1133">Transmembrane helix</keyword>
<reference evidence="6" key="1">
    <citation type="journal article" date="2019" name="Int. J. Syst. Evol. Microbiol.">
        <title>The Global Catalogue of Microorganisms (GCM) 10K type strain sequencing project: providing services to taxonomists for standard genome sequencing and annotation.</title>
        <authorList>
            <consortium name="The Broad Institute Genomics Platform"/>
            <consortium name="The Broad Institute Genome Sequencing Center for Infectious Disease"/>
            <person name="Wu L."/>
            <person name="Ma J."/>
        </authorList>
    </citation>
    <scope>NUCLEOTIDE SEQUENCE [LARGE SCALE GENOMIC DNA]</scope>
    <source>
        <strain evidence="6">CGMCC 1.13666</strain>
    </source>
</reference>
<dbReference type="Pfam" id="PF13641">
    <property type="entry name" value="Glyco_tranf_2_3"/>
    <property type="match status" value="1"/>
</dbReference>
<keyword evidence="4" id="KW-0472">Membrane</keyword>
<evidence type="ECO:0000313" key="5">
    <source>
        <dbReference type="EMBL" id="MFC7088551.1"/>
    </source>
</evidence>
<dbReference type="InterPro" id="IPR029044">
    <property type="entry name" value="Nucleotide-diphossugar_trans"/>
</dbReference>
<dbReference type="CDD" id="cd06423">
    <property type="entry name" value="CESA_like"/>
    <property type="match status" value="1"/>
</dbReference>
<organism evidence="5 6">
    <name type="scientific">Halomonas salifodinae</name>
    <dbReference type="NCBI Taxonomy" id="438745"/>
    <lineage>
        <taxon>Bacteria</taxon>
        <taxon>Pseudomonadati</taxon>
        <taxon>Pseudomonadota</taxon>
        <taxon>Gammaproteobacteria</taxon>
        <taxon>Oceanospirillales</taxon>
        <taxon>Halomonadaceae</taxon>
        <taxon>Halomonas</taxon>
    </lineage>
</organism>
<evidence type="ECO:0000256" key="4">
    <source>
        <dbReference type="SAM" id="Phobius"/>
    </source>
</evidence>
<dbReference type="Proteomes" id="UP001596411">
    <property type="component" value="Unassembled WGS sequence"/>
</dbReference>
<comment type="caution">
    <text evidence="5">The sequence shown here is derived from an EMBL/GenBank/DDBJ whole genome shotgun (WGS) entry which is preliminary data.</text>
</comment>
<accession>A0ABW2ERB9</accession>